<organism evidence="1 2">
    <name type="scientific">Leptospira inadai serovar Lyme</name>
    <dbReference type="NCBI Taxonomy" id="293084"/>
    <lineage>
        <taxon>Bacteria</taxon>
        <taxon>Pseudomonadati</taxon>
        <taxon>Spirochaetota</taxon>
        <taxon>Spirochaetia</taxon>
        <taxon>Leptospirales</taxon>
        <taxon>Leptospiraceae</taxon>
        <taxon>Leptospira</taxon>
    </lineage>
</organism>
<accession>A0ABX4YHY6</accession>
<evidence type="ECO:0000313" key="1">
    <source>
        <dbReference type="EMBL" id="PNV74871.1"/>
    </source>
</evidence>
<evidence type="ECO:0000313" key="2">
    <source>
        <dbReference type="Proteomes" id="UP000094669"/>
    </source>
</evidence>
<dbReference type="EMBL" id="MCRM02000010">
    <property type="protein sequence ID" value="PNV74871.1"/>
    <property type="molecule type" value="Genomic_DNA"/>
</dbReference>
<comment type="caution">
    <text evidence="1">The sequence shown here is derived from an EMBL/GenBank/DDBJ whole genome shotgun (WGS) entry which is preliminary data.</text>
</comment>
<reference evidence="1" key="1">
    <citation type="submission" date="2018-01" db="EMBL/GenBank/DDBJ databases">
        <title>Genomic characterization of Leptospira inadai serogroup Lyme isolated from captured rat in Brazil and comparative analysis with human reference strain.</title>
        <authorList>
            <person name="Moreno L.Z."/>
            <person name="Loureiro A.P."/>
            <person name="Miraglia F."/>
            <person name="Kremer F.S."/>
            <person name="Eslabao M.R."/>
            <person name="Dellagostin O.A."/>
            <person name="Lilenbaum W."/>
            <person name="Moreno A.M."/>
        </authorList>
    </citation>
    <scope>NUCLEOTIDE SEQUENCE [LARGE SCALE GENOMIC DNA]</scope>
    <source>
        <strain evidence="1">M34/99</strain>
    </source>
</reference>
<name>A0ABX4YHY6_9LEPT</name>
<keyword evidence="2" id="KW-1185">Reference proteome</keyword>
<proteinExistence type="predicted"/>
<sequence>MLVLRGVRIEVQSFDFPDSCNQKSESFNHWNSYKKVIYSKVNRQGRRSKLIFVLYSIFAKKVKLVET</sequence>
<gene>
    <name evidence="1" type="ORF">BES34_011395</name>
</gene>
<dbReference type="Proteomes" id="UP000094669">
    <property type="component" value="Unassembled WGS sequence"/>
</dbReference>
<protein>
    <submittedName>
        <fullName evidence="1">Uncharacterized protein</fullName>
    </submittedName>
</protein>